<dbReference type="EMBL" id="JBHSPX010000009">
    <property type="protein sequence ID" value="MFC6067015.1"/>
    <property type="molecule type" value="Genomic_DNA"/>
</dbReference>
<evidence type="ECO:0000313" key="2">
    <source>
        <dbReference type="EMBL" id="MFC6067015.1"/>
    </source>
</evidence>
<dbReference type="InterPro" id="IPR011059">
    <property type="entry name" value="Metal-dep_hydrolase_composite"/>
</dbReference>
<dbReference type="Pfam" id="PF01979">
    <property type="entry name" value="Amidohydro_1"/>
    <property type="match status" value="1"/>
</dbReference>
<gene>
    <name evidence="2" type="ORF">ACFP4F_31350</name>
</gene>
<sequence>MLITADRILGSTGTYLEDGAVLTDGDEIIAVGPREEISRQAGPDVRRVEFAGTVMPGLIDAHVHLIFDGSPDPVAALQNSDEVLLDQMRHRAEQLLRSGVTTARDLGDRNGLAFRIAEEVEAGRLSGSRILAAGTPATPPGGHCYFLGGEVTGEKQVRDLVRRNAEAGAAVIKVMTSGGGLTKDGPRSWQSQFSREELQALVEEAHSAGLPVAAHAHGTEAITEAVDAGVDTLEHCTWMTEDGFDLRRDVLQRIIDGNITVSTTVSPHWRMLPKVFGEERANLMFDQIRQMADAGANMIAGTDAGVQRTGFDGLPGALTFYAHLGIPNSAILDMATRRPAETLGLGEVTGRVAPGFRADLLLVDGDPLQDLEALQQVRAVVADGHMHGQE</sequence>
<dbReference type="InterPro" id="IPR006680">
    <property type="entry name" value="Amidohydro-rel"/>
</dbReference>
<dbReference type="CDD" id="cd01299">
    <property type="entry name" value="Met_dep_hydrolase_A"/>
    <property type="match status" value="1"/>
</dbReference>
<accession>A0ABW1MT95</accession>
<dbReference type="Gene3D" id="2.30.40.10">
    <property type="entry name" value="Urease, subunit C, domain 1"/>
    <property type="match status" value="1"/>
</dbReference>
<dbReference type="SUPFAM" id="SSF51556">
    <property type="entry name" value="Metallo-dependent hydrolases"/>
    <property type="match status" value="1"/>
</dbReference>
<evidence type="ECO:0000259" key="1">
    <source>
        <dbReference type="Pfam" id="PF01979"/>
    </source>
</evidence>
<organism evidence="2 3">
    <name type="scientific">Streptomyces ochraceiscleroticus</name>
    <dbReference type="NCBI Taxonomy" id="47761"/>
    <lineage>
        <taxon>Bacteria</taxon>
        <taxon>Bacillati</taxon>
        <taxon>Actinomycetota</taxon>
        <taxon>Actinomycetes</taxon>
        <taxon>Kitasatosporales</taxon>
        <taxon>Streptomycetaceae</taxon>
        <taxon>Streptomyces</taxon>
    </lineage>
</organism>
<dbReference type="RefSeq" id="WP_031054771.1">
    <property type="nucleotide sequence ID" value="NZ_JBHSPX010000009.1"/>
</dbReference>
<keyword evidence="3" id="KW-1185">Reference proteome</keyword>
<comment type="caution">
    <text evidence="2">The sequence shown here is derived from an EMBL/GenBank/DDBJ whole genome shotgun (WGS) entry which is preliminary data.</text>
</comment>
<dbReference type="Proteomes" id="UP001596139">
    <property type="component" value="Unassembled WGS sequence"/>
</dbReference>
<reference evidence="3" key="1">
    <citation type="journal article" date="2019" name="Int. J. Syst. Evol. Microbiol.">
        <title>The Global Catalogue of Microorganisms (GCM) 10K type strain sequencing project: providing services to taxonomists for standard genome sequencing and annotation.</title>
        <authorList>
            <consortium name="The Broad Institute Genomics Platform"/>
            <consortium name="The Broad Institute Genome Sequencing Center for Infectious Disease"/>
            <person name="Wu L."/>
            <person name="Ma J."/>
        </authorList>
    </citation>
    <scope>NUCLEOTIDE SEQUENCE [LARGE SCALE GENOMIC DNA]</scope>
    <source>
        <strain evidence="3">CGMCC 1.15180</strain>
    </source>
</reference>
<dbReference type="PANTHER" id="PTHR43135">
    <property type="entry name" value="ALPHA-D-RIBOSE 1-METHYLPHOSPHONATE 5-TRIPHOSPHATE DIPHOSPHATASE"/>
    <property type="match status" value="1"/>
</dbReference>
<protein>
    <submittedName>
        <fullName evidence="2">Amidohydrolase family protein</fullName>
    </submittedName>
</protein>
<feature type="domain" description="Amidohydrolase-related" evidence="1">
    <location>
        <begin position="53"/>
        <end position="385"/>
    </location>
</feature>
<dbReference type="InterPro" id="IPR057744">
    <property type="entry name" value="OTAase-like"/>
</dbReference>
<dbReference type="Gene3D" id="3.20.20.140">
    <property type="entry name" value="Metal-dependent hydrolases"/>
    <property type="match status" value="1"/>
</dbReference>
<dbReference type="SUPFAM" id="SSF51338">
    <property type="entry name" value="Composite domain of metallo-dependent hydrolases"/>
    <property type="match status" value="2"/>
</dbReference>
<dbReference type="InterPro" id="IPR051781">
    <property type="entry name" value="Metallo-dep_Hydrolase"/>
</dbReference>
<name>A0ABW1MT95_9ACTN</name>
<proteinExistence type="predicted"/>
<dbReference type="PANTHER" id="PTHR43135:SF3">
    <property type="entry name" value="ALPHA-D-RIBOSE 1-METHYLPHOSPHONATE 5-TRIPHOSPHATE DIPHOSPHATASE"/>
    <property type="match status" value="1"/>
</dbReference>
<evidence type="ECO:0000313" key="3">
    <source>
        <dbReference type="Proteomes" id="UP001596139"/>
    </source>
</evidence>
<dbReference type="InterPro" id="IPR032466">
    <property type="entry name" value="Metal_Hydrolase"/>
</dbReference>